<sequence>MTALGVKNLGEMPTEDIAYRKDPYSSIDLKLDIEMAAKKLNIKKPFSVNDTYVIANYINNNMED</sequence>
<protein>
    <submittedName>
        <fullName evidence="1">Uncharacterized protein</fullName>
    </submittedName>
</protein>
<dbReference type="AlphaFoldDB" id="A0AAC9TXE6"/>
<dbReference type="Proteomes" id="UP000264880">
    <property type="component" value="Chromosome"/>
</dbReference>
<gene>
    <name evidence="1" type="ORF">BHAMNSH16_12825</name>
</gene>
<keyword evidence="2" id="KW-1185">Reference proteome</keyword>
<name>A0AAC9TXE6_9SPIR</name>
<dbReference type="KEGG" id="bhp:BHAMNSH16_12825"/>
<dbReference type="RefSeq" id="WP_008730243.1">
    <property type="nucleotide sequence ID" value="NZ_CP019914.1"/>
</dbReference>
<accession>A0AAC9TXE6</accession>
<organism evidence="1 2">
    <name type="scientific">Brachyspira hampsonii</name>
    <dbReference type="NCBI Taxonomy" id="1287055"/>
    <lineage>
        <taxon>Bacteria</taxon>
        <taxon>Pseudomonadati</taxon>
        <taxon>Spirochaetota</taxon>
        <taxon>Spirochaetia</taxon>
        <taxon>Brachyspirales</taxon>
        <taxon>Brachyspiraceae</taxon>
        <taxon>Brachyspira</taxon>
    </lineage>
</organism>
<evidence type="ECO:0000313" key="2">
    <source>
        <dbReference type="Proteomes" id="UP000264880"/>
    </source>
</evidence>
<evidence type="ECO:0000313" key="1">
    <source>
        <dbReference type="EMBL" id="ASJ22476.1"/>
    </source>
</evidence>
<reference evidence="1 2" key="1">
    <citation type="submission" date="2017-02" db="EMBL/GenBank/DDBJ databases">
        <title>Complete genome sequence of Brachyspira hampsonii genomovar I strain NSH-16 (ATCC BAA-2463).</title>
        <authorList>
            <person name="Mirajkar N.S."/>
            <person name="Gebhart C.J."/>
        </authorList>
    </citation>
    <scope>NUCLEOTIDE SEQUENCE [LARGE SCALE GENOMIC DNA]</scope>
    <source>
        <strain evidence="1 2">NSH-16</strain>
    </source>
</reference>
<dbReference type="EMBL" id="CP019914">
    <property type="protein sequence ID" value="ASJ22476.1"/>
    <property type="molecule type" value="Genomic_DNA"/>
</dbReference>
<proteinExistence type="predicted"/>